<dbReference type="AlphaFoldDB" id="A0A511FQA1"/>
<name>A0A511FQA1_9PROT</name>
<dbReference type="PANTHER" id="PTHR15364:SF0">
    <property type="entry name" value="2'-DEOXYNUCLEOSIDE 5'-PHOSPHATE N-HYDROLASE 1"/>
    <property type="match status" value="1"/>
</dbReference>
<organism evidence="1 2">
    <name type="scientific">Acetobacter tropicalis</name>
    <dbReference type="NCBI Taxonomy" id="104102"/>
    <lineage>
        <taxon>Bacteria</taxon>
        <taxon>Pseudomonadati</taxon>
        <taxon>Pseudomonadota</taxon>
        <taxon>Alphaproteobacteria</taxon>
        <taxon>Acetobacterales</taxon>
        <taxon>Acetobacteraceae</taxon>
        <taxon>Acetobacter</taxon>
    </lineage>
</organism>
<evidence type="ECO:0000313" key="2">
    <source>
        <dbReference type="Proteomes" id="UP000321800"/>
    </source>
</evidence>
<dbReference type="InterPro" id="IPR051239">
    <property type="entry name" value="2'-dNMP_N-hydrolase"/>
</dbReference>
<dbReference type="Gene3D" id="3.40.50.450">
    <property type="match status" value="1"/>
</dbReference>
<reference evidence="1 2" key="1">
    <citation type="submission" date="2019-07" db="EMBL/GenBank/DDBJ databases">
        <title>Whole genome shotgun sequence of Acetobacter tropicalis NBRC 16470.</title>
        <authorList>
            <person name="Hosoyama A."/>
            <person name="Uohara A."/>
            <person name="Ohji S."/>
            <person name="Ichikawa N."/>
        </authorList>
    </citation>
    <scope>NUCLEOTIDE SEQUENCE [LARGE SCALE GENOMIC DNA]</scope>
    <source>
        <strain evidence="1 2">NBRC 16470</strain>
    </source>
</reference>
<dbReference type="GO" id="GO:0070694">
    <property type="term" value="F:5-hydroxymethyl-dUMP N-hydrolase activity"/>
    <property type="evidence" value="ECO:0007669"/>
    <property type="project" value="TreeGrafter"/>
</dbReference>
<sequence>MEDLMTESAAYPKVYLGGDLVFRKDAQQLFRAFKEACLAVRLHGISPFDGQDEVEALPPGKETSLLIARLDRGLMDECAAALFCIDPFRRAADMDPGTAVEIGYMAAQNKPMAGYTVDGRTYHEKVQSYFEQAWHTPLTEEKPPNGSRVRWLDADAMIVHSEGLLQNAMVEGFIRQAGGDIAVADDILSAFRAAAKDLAGLIYGKTAVEGSSHG</sequence>
<keyword evidence="1" id="KW-0808">Transferase</keyword>
<proteinExistence type="predicted"/>
<evidence type="ECO:0000313" key="1">
    <source>
        <dbReference type="EMBL" id="GEL51060.1"/>
    </source>
</evidence>
<dbReference type="Pfam" id="PF05014">
    <property type="entry name" value="Nuc_deoxyrib_tr"/>
    <property type="match status" value="1"/>
</dbReference>
<protein>
    <submittedName>
        <fullName evidence="1">Nucleoside 2-deoxyribosyltransferase</fullName>
    </submittedName>
</protein>
<dbReference type="Proteomes" id="UP000321800">
    <property type="component" value="Unassembled WGS sequence"/>
</dbReference>
<dbReference type="PANTHER" id="PTHR15364">
    <property type="entry name" value="2'-DEOXYNUCLEOSIDE 5'-PHOSPHATE N-HYDROLASE 1"/>
    <property type="match status" value="1"/>
</dbReference>
<gene>
    <name evidence="1" type="ORF">ATR01nite_21350</name>
</gene>
<dbReference type="EMBL" id="BJVR01000022">
    <property type="protein sequence ID" value="GEL51060.1"/>
    <property type="molecule type" value="Genomic_DNA"/>
</dbReference>
<dbReference type="SUPFAM" id="SSF52309">
    <property type="entry name" value="N-(deoxy)ribosyltransferase-like"/>
    <property type="match status" value="1"/>
</dbReference>
<comment type="caution">
    <text evidence="1">The sequence shown here is derived from an EMBL/GenBank/DDBJ whole genome shotgun (WGS) entry which is preliminary data.</text>
</comment>
<dbReference type="GO" id="GO:0016740">
    <property type="term" value="F:transferase activity"/>
    <property type="evidence" value="ECO:0007669"/>
    <property type="project" value="UniProtKB-KW"/>
</dbReference>
<dbReference type="InterPro" id="IPR007710">
    <property type="entry name" value="Nucleoside_deoxyribTrfase"/>
</dbReference>
<dbReference type="GO" id="GO:0009159">
    <property type="term" value="P:deoxyribonucleoside monophosphate catabolic process"/>
    <property type="evidence" value="ECO:0007669"/>
    <property type="project" value="TreeGrafter"/>
</dbReference>
<accession>A0A511FQA1</accession>